<organism evidence="1 2">
    <name type="scientific">Prosthecobacter debontii</name>
    <dbReference type="NCBI Taxonomy" id="48467"/>
    <lineage>
        <taxon>Bacteria</taxon>
        <taxon>Pseudomonadati</taxon>
        <taxon>Verrucomicrobiota</taxon>
        <taxon>Verrucomicrobiia</taxon>
        <taxon>Verrucomicrobiales</taxon>
        <taxon>Verrucomicrobiaceae</taxon>
        <taxon>Prosthecobacter</taxon>
    </lineage>
</organism>
<protein>
    <recommendedName>
        <fullName evidence="3">RiboL-PSP-HEPN domain-containing protein</fullName>
    </recommendedName>
</protein>
<dbReference type="RefSeq" id="WP_078812383.1">
    <property type="nucleotide sequence ID" value="NZ_FUYE01000003.1"/>
</dbReference>
<dbReference type="Proteomes" id="UP000190774">
    <property type="component" value="Unassembled WGS sequence"/>
</dbReference>
<dbReference type="AlphaFoldDB" id="A0A1T4X8C2"/>
<evidence type="ECO:0000313" key="2">
    <source>
        <dbReference type="Proteomes" id="UP000190774"/>
    </source>
</evidence>
<accession>A0A1T4X8C2</accession>
<gene>
    <name evidence="1" type="ORF">SAMN02745166_01182</name>
</gene>
<evidence type="ECO:0008006" key="3">
    <source>
        <dbReference type="Google" id="ProtNLM"/>
    </source>
</evidence>
<sequence length="329" mass="37046">MAFRKPFDRLRGTRTITIKLPVDSEGFLDRQCASEECRGVFKVAEGSWKDHVKDEVVFCPFCRHQDKAEEWNTEEQNRYVRRKAKELVEREVHGMLKEWAKDFNSTQRSGGLISMSMSVKPQVNSWVFPARFAEAMKQKIACEACGCVFASIGAAYFCPACGHNSVLRTFSETLKTIRGTLAAISALSAAIGDGDKDHAVDVARLLVEQSLVRVVGGFERFSEARFQQVSGGSEFKRGAFQRLGDASDLWEKIGRRRYDQVLSSSDMAFLGKMLQKRHLLAHREGVVDSDYLKKTNDPSIAVGQRIRLKEADVIRVCELLEVLARELGK</sequence>
<dbReference type="OrthoDB" id="244835at2"/>
<keyword evidence="2" id="KW-1185">Reference proteome</keyword>
<name>A0A1T4X8C2_9BACT</name>
<evidence type="ECO:0000313" key="1">
    <source>
        <dbReference type="EMBL" id="SKA85677.1"/>
    </source>
</evidence>
<proteinExistence type="predicted"/>
<dbReference type="EMBL" id="FUYE01000003">
    <property type="protein sequence ID" value="SKA85677.1"/>
    <property type="molecule type" value="Genomic_DNA"/>
</dbReference>
<reference evidence="2" key="1">
    <citation type="submission" date="2017-02" db="EMBL/GenBank/DDBJ databases">
        <authorList>
            <person name="Varghese N."/>
            <person name="Submissions S."/>
        </authorList>
    </citation>
    <scope>NUCLEOTIDE SEQUENCE [LARGE SCALE GENOMIC DNA]</scope>
    <source>
        <strain evidence="2">ATCC 700200</strain>
    </source>
</reference>